<evidence type="ECO:0000256" key="8">
    <source>
        <dbReference type="ARBA" id="ARBA00023242"/>
    </source>
</evidence>
<dbReference type="InterPro" id="IPR000003">
    <property type="entry name" value="Retinoid-X_rcpt/HNF4"/>
</dbReference>
<dbReference type="Gene3D" id="1.10.565.10">
    <property type="entry name" value="Retinoid X Receptor"/>
    <property type="match status" value="1"/>
</dbReference>
<keyword evidence="5" id="KW-0238">DNA-binding</keyword>
<feature type="compositionally biased region" description="Polar residues" evidence="9">
    <location>
        <begin position="167"/>
        <end position="176"/>
    </location>
</feature>
<dbReference type="PROSITE" id="PS51030">
    <property type="entry name" value="NUCLEAR_REC_DBD_2"/>
    <property type="match status" value="1"/>
</dbReference>
<dbReference type="Pfam" id="PF00105">
    <property type="entry name" value="zf-C4"/>
    <property type="match status" value="1"/>
</dbReference>
<dbReference type="CDD" id="cd06956">
    <property type="entry name" value="NR_DBD_RXR"/>
    <property type="match status" value="1"/>
</dbReference>
<evidence type="ECO:0000313" key="10">
    <source>
        <dbReference type="EMBL" id="CAD7224350.1"/>
    </source>
</evidence>
<keyword evidence="8" id="KW-0539">Nucleus</keyword>
<keyword evidence="7" id="KW-0675">Receptor</keyword>
<organism evidence="10">
    <name type="scientific">Cyprideis torosa</name>
    <dbReference type="NCBI Taxonomy" id="163714"/>
    <lineage>
        <taxon>Eukaryota</taxon>
        <taxon>Metazoa</taxon>
        <taxon>Ecdysozoa</taxon>
        <taxon>Arthropoda</taxon>
        <taxon>Crustacea</taxon>
        <taxon>Oligostraca</taxon>
        <taxon>Ostracoda</taxon>
        <taxon>Podocopa</taxon>
        <taxon>Podocopida</taxon>
        <taxon>Cytherocopina</taxon>
        <taxon>Cytheroidea</taxon>
        <taxon>Cytherideidae</taxon>
        <taxon>Cyprideis</taxon>
    </lineage>
</organism>
<keyword evidence="4" id="KW-0805">Transcription regulation</keyword>
<dbReference type="InterPro" id="IPR000536">
    <property type="entry name" value="Nucl_hrmn_rcpt_lig-bd"/>
</dbReference>
<dbReference type="SUPFAM" id="SSF48508">
    <property type="entry name" value="Nuclear receptor ligand-binding domain"/>
    <property type="match status" value="1"/>
</dbReference>
<keyword evidence="6" id="KW-0804">Transcription</keyword>
<name>A0A7R8W3Y5_9CRUS</name>
<dbReference type="InterPro" id="IPR001723">
    <property type="entry name" value="Nuclear_hrmn_rcpt"/>
</dbReference>
<dbReference type="InterPro" id="IPR001628">
    <property type="entry name" value="Znf_hrmn_rcpt"/>
</dbReference>
<dbReference type="PRINTS" id="PR00398">
    <property type="entry name" value="STRDHORMONER"/>
</dbReference>
<feature type="region of interest" description="Disordered" evidence="9">
    <location>
        <begin position="152"/>
        <end position="224"/>
    </location>
</feature>
<dbReference type="InterPro" id="IPR013088">
    <property type="entry name" value="Znf_NHR/GATA"/>
</dbReference>
<evidence type="ECO:0000256" key="6">
    <source>
        <dbReference type="ARBA" id="ARBA00023163"/>
    </source>
</evidence>
<evidence type="ECO:0000256" key="9">
    <source>
        <dbReference type="SAM" id="MobiDB-lite"/>
    </source>
</evidence>
<dbReference type="InterPro" id="IPR050274">
    <property type="entry name" value="Nuclear_hormone_rcpt_NR2"/>
</dbReference>
<dbReference type="SUPFAM" id="SSF57716">
    <property type="entry name" value="Glucocorticoid receptor-like (DNA-binding domain)"/>
    <property type="match status" value="1"/>
</dbReference>
<evidence type="ECO:0000256" key="3">
    <source>
        <dbReference type="ARBA" id="ARBA00022833"/>
    </source>
</evidence>
<protein>
    <submittedName>
        <fullName evidence="10">Uncharacterized protein</fullName>
    </submittedName>
</protein>
<feature type="region of interest" description="Disordered" evidence="9">
    <location>
        <begin position="302"/>
        <end position="329"/>
    </location>
</feature>
<evidence type="ECO:0000256" key="5">
    <source>
        <dbReference type="ARBA" id="ARBA00023125"/>
    </source>
</evidence>
<keyword evidence="2" id="KW-0863">Zinc-finger</keyword>
<evidence type="ECO:0000256" key="1">
    <source>
        <dbReference type="ARBA" id="ARBA00022723"/>
    </source>
</evidence>
<evidence type="ECO:0000256" key="7">
    <source>
        <dbReference type="ARBA" id="ARBA00023170"/>
    </source>
</evidence>
<keyword evidence="3" id="KW-0862">Zinc</keyword>
<dbReference type="GO" id="GO:0043565">
    <property type="term" value="F:sequence-specific DNA binding"/>
    <property type="evidence" value="ECO:0007669"/>
    <property type="project" value="InterPro"/>
</dbReference>
<dbReference type="SMART" id="SM00430">
    <property type="entry name" value="HOLI"/>
    <property type="match status" value="1"/>
</dbReference>
<dbReference type="GO" id="GO:0008270">
    <property type="term" value="F:zinc ion binding"/>
    <property type="evidence" value="ECO:0007669"/>
    <property type="project" value="UniProtKB-KW"/>
</dbReference>
<sequence length="521" mass="58148">MQQSTVIVDEVLYSIKGLAMSFDRDAIQKAVIRFYPPERITAARDCILSSLSKTDANSMKIPVTRKGTGAIGRSVLDILDIIDESMAGKFELPKWASVNPCDVLHELKLPGEHPNSDATLSEMSRNLLTLTQGFSNLQDTMAMVLQHVDSSAAGDNNASSSSKSQSPPTISQALNPSSSSTSSPKHGSRLHSETQIHKKSPRRPGLQENTTAYTGECGARTTTVGGRKRVERLHHLLIGTRSHSHSTCHSCEGCKGFFKRTVRKDLTYACREEHNCVIDKKRRNRCQYCRYQKCLAMGMKREAVQEERQRTREEKSRRDSAENGQPEVSVDSALAYPEMTVERILEAERRYNDGQAIQDPSLLIAAFSHHSVKHDSSLVLASGLLVHRNSAHSAGVGAIFDRVLSELVAKMREMKMDQAELGMLRVVILFCPEAKGLRNMEQVEALRDKVFAIMEDYCRMHHPEEVGRFAKLLLRLPSLRSIGLKCLEHLFFFRMIGDTPIDTFLMDMLESPSTGSSNASR</sequence>
<feature type="compositionally biased region" description="Low complexity" evidence="9">
    <location>
        <begin position="152"/>
        <end position="166"/>
    </location>
</feature>
<dbReference type="SMART" id="SM00399">
    <property type="entry name" value="ZnF_C4"/>
    <property type="match status" value="1"/>
</dbReference>
<dbReference type="AlphaFoldDB" id="A0A7R8W3Y5"/>
<dbReference type="OrthoDB" id="5873264at2759"/>
<dbReference type="Gene3D" id="3.30.50.10">
    <property type="entry name" value="Erythroid Transcription Factor GATA-1, subunit A"/>
    <property type="match status" value="1"/>
</dbReference>
<dbReference type="Pfam" id="PF00104">
    <property type="entry name" value="Hormone_recep"/>
    <property type="match status" value="1"/>
</dbReference>
<reference evidence="10" key="1">
    <citation type="submission" date="2020-11" db="EMBL/GenBank/DDBJ databases">
        <authorList>
            <person name="Tran Van P."/>
        </authorList>
    </citation>
    <scope>NUCLEOTIDE SEQUENCE</scope>
</reference>
<dbReference type="InterPro" id="IPR035500">
    <property type="entry name" value="NHR-like_dom_sf"/>
</dbReference>
<dbReference type="PRINTS" id="PR00047">
    <property type="entry name" value="STROIDFINGER"/>
</dbReference>
<dbReference type="GO" id="GO:0003707">
    <property type="term" value="F:nuclear steroid receptor activity"/>
    <property type="evidence" value="ECO:0007669"/>
    <property type="project" value="InterPro"/>
</dbReference>
<evidence type="ECO:0000256" key="2">
    <source>
        <dbReference type="ARBA" id="ARBA00022771"/>
    </source>
</evidence>
<accession>A0A7R8W3Y5</accession>
<dbReference type="PANTHER" id="PTHR24083">
    <property type="entry name" value="NUCLEAR HORMONE RECEPTOR"/>
    <property type="match status" value="1"/>
</dbReference>
<dbReference type="GO" id="GO:0005634">
    <property type="term" value="C:nucleus"/>
    <property type="evidence" value="ECO:0007669"/>
    <property type="project" value="InterPro"/>
</dbReference>
<dbReference type="PROSITE" id="PS51843">
    <property type="entry name" value="NR_LBD"/>
    <property type="match status" value="1"/>
</dbReference>
<dbReference type="PRINTS" id="PR00545">
    <property type="entry name" value="RETINOIDXR"/>
</dbReference>
<gene>
    <name evidence="10" type="ORF">CTOB1V02_LOCUS2317</name>
</gene>
<keyword evidence="1" id="KW-0479">Metal-binding</keyword>
<feature type="compositionally biased region" description="Basic and acidic residues" evidence="9">
    <location>
        <begin position="302"/>
        <end position="321"/>
    </location>
</feature>
<evidence type="ECO:0000256" key="4">
    <source>
        <dbReference type="ARBA" id="ARBA00023015"/>
    </source>
</evidence>
<dbReference type="EMBL" id="OB660355">
    <property type="protein sequence ID" value="CAD7224350.1"/>
    <property type="molecule type" value="Genomic_DNA"/>
</dbReference>
<proteinExistence type="predicted"/>